<reference evidence="1" key="1">
    <citation type="journal article" date="2020" name="Stud. Mycol.">
        <title>101 Dothideomycetes genomes: a test case for predicting lifestyles and emergence of pathogens.</title>
        <authorList>
            <person name="Haridas S."/>
            <person name="Albert R."/>
            <person name="Binder M."/>
            <person name="Bloem J."/>
            <person name="Labutti K."/>
            <person name="Salamov A."/>
            <person name="Andreopoulos B."/>
            <person name="Baker S."/>
            <person name="Barry K."/>
            <person name="Bills G."/>
            <person name="Bluhm B."/>
            <person name="Cannon C."/>
            <person name="Castanera R."/>
            <person name="Culley D."/>
            <person name="Daum C."/>
            <person name="Ezra D."/>
            <person name="Gonzalez J."/>
            <person name="Henrissat B."/>
            <person name="Kuo A."/>
            <person name="Liang C."/>
            <person name="Lipzen A."/>
            <person name="Lutzoni F."/>
            <person name="Magnuson J."/>
            <person name="Mondo S."/>
            <person name="Nolan M."/>
            <person name="Ohm R."/>
            <person name="Pangilinan J."/>
            <person name="Park H.-J."/>
            <person name="Ramirez L."/>
            <person name="Alfaro M."/>
            <person name="Sun H."/>
            <person name="Tritt A."/>
            <person name="Yoshinaga Y."/>
            <person name="Zwiers L.-H."/>
            <person name="Turgeon B."/>
            <person name="Goodwin S."/>
            <person name="Spatafora J."/>
            <person name="Crous P."/>
            <person name="Grigoriev I."/>
        </authorList>
    </citation>
    <scope>NUCLEOTIDE SEQUENCE</scope>
    <source>
        <strain evidence="1">HMLAC05119</strain>
    </source>
</reference>
<keyword evidence="2" id="KW-1185">Reference proteome</keyword>
<organism evidence="1 2">
    <name type="scientific">Ampelomyces quisqualis</name>
    <name type="common">Powdery mildew agent</name>
    <dbReference type="NCBI Taxonomy" id="50730"/>
    <lineage>
        <taxon>Eukaryota</taxon>
        <taxon>Fungi</taxon>
        <taxon>Dikarya</taxon>
        <taxon>Ascomycota</taxon>
        <taxon>Pezizomycotina</taxon>
        <taxon>Dothideomycetes</taxon>
        <taxon>Pleosporomycetidae</taxon>
        <taxon>Pleosporales</taxon>
        <taxon>Pleosporineae</taxon>
        <taxon>Phaeosphaeriaceae</taxon>
        <taxon>Ampelomyces</taxon>
    </lineage>
</organism>
<gene>
    <name evidence="1" type="ORF">BDU57DRAFT_511039</name>
</gene>
<dbReference type="AlphaFoldDB" id="A0A6A5R1M3"/>
<name>A0A6A5R1M3_AMPQU</name>
<accession>A0A6A5R1M3</accession>
<evidence type="ECO:0000313" key="2">
    <source>
        <dbReference type="Proteomes" id="UP000800096"/>
    </source>
</evidence>
<dbReference type="Proteomes" id="UP000800096">
    <property type="component" value="Unassembled WGS sequence"/>
</dbReference>
<dbReference type="EMBL" id="ML979132">
    <property type="protein sequence ID" value="KAF1921951.1"/>
    <property type="molecule type" value="Genomic_DNA"/>
</dbReference>
<protein>
    <submittedName>
        <fullName evidence="1">Uncharacterized protein</fullName>
    </submittedName>
</protein>
<proteinExistence type="predicted"/>
<evidence type="ECO:0000313" key="1">
    <source>
        <dbReference type="EMBL" id="KAF1921951.1"/>
    </source>
</evidence>
<sequence length="74" mass="7920">MCKTATCRPSSLLRQAASHAFHIGHHSTFVPVSNSGTGSIDIPVNVSVTSRAMLLGRADNIEPPWSSEHPWGLP</sequence>